<sequence>MGKVMKNNQLLTGLITSFFLGFLLIPPSHAEEIIRQIDFNNFTYQIREGGMGPSGNITLKQGQYQDDDWGYVSLEKVEYRDFNDDFKEDALVVLLSSGGGSGISTHAYIFESQSRKIKPIFSTMNFIEIRPYGSGFVLYTSNPANTGKINCGNFLVGSNVIDITPYQWEENVFSRLKTTTIKGREICNVLSIPW</sequence>
<reference evidence="1 2" key="1">
    <citation type="submission" date="2007-03" db="EMBL/GenBank/DDBJ databases">
        <authorList>
            <person name="Stal L."/>
            <person name="Ferriera S."/>
            <person name="Johnson J."/>
            <person name="Kravitz S."/>
            <person name="Beeson K."/>
            <person name="Sutton G."/>
            <person name="Rogers Y.-H."/>
            <person name="Friedman R."/>
            <person name="Frazier M."/>
            <person name="Venter J.C."/>
        </authorList>
    </citation>
    <scope>NUCLEOTIDE SEQUENCE [LARGE SCALE GENOMIC DNA]</scope>
    <source>
        <strain evidence="1 2">CCY0110</strain>
    </source>
</reference>
<protein>
    <submittedName>
        <fullName evidence="1">Uncharacterized protein</fullName>
    </submittedName>
</protein>
<evidence type="ECO:0000313" key="2">
    <source>
        <dbReference type="Proteomes" id="UP000003781"/>
    </source>
</evidence>
<dbReference type="AlphaFoldDB" id="A3IXU5"/>
<keyword evidence="2" id="KW-1185">Reference proteome</keyword>
<comment type="caution">
    <text evidence="1">The sequence shown here is derived from an EMBL/GenBank/DDBJ whole genome shotgun (WGS) entry which is preliminary data.</text>
</comment>
<dbReference type="Proteomes" id="UP000003781">
    <property type="component" value="Unassembled WGS sequence"/>
</dbReference>
<dbReference type="EMBL" id="AAXW01000070">
    <property type="protein sequence ID" value="EAZ88703.1"/>
    <property type="molecule type" value="Genomic_DNA"/>
</dbReference>
<accession>A3IXU5</accession>
<organism evidence="1 2">
    <name type="scientific">Crocosphaera chwakensis CCY0110</name>
    <dbReference type="NCBI Taxonomy" id="391612"/>
    <lineage>
        <taxon>Bacteria</taxon>
        <taxon>Bacillati</taxon>
        <taxon>Cyanobacteriota</taxon>
        <taxon>Cyanophyceae</taxon>
        <taxon>Oscillatoriophycideae</taxon>
        <taxon>Chroococcales</taxon>
        <taxon>Aphanothecaceae</taxon>
        <taxon>Crocosphaera</taxon>
        <taxon>Crocosphaera chwakensis</taxon>
    </lineage>
</organism>
<name>A3IXU5_9CHRO</name>
<evidence type="ECO:0000313" key="1">
    <source>
        <dbReference type="EMBL" id="EAZ88703.1"/>
    </source>
</evidence>
<dbReference type="OrthoDB" id="9875671at2"/>
<proteinExistence type="predicted"/>
<gene>
    <name evidence="1" type="ORF">CY0110_14260</name>
</gene>